<dbReference type="GO" id="GO:0005737">
    <property type="term" value="C:cytoplasm"/>
    <property type="evidence" value="ECO:0007669"/>
    <property type="project" value="TreeGrafter"/>
</dbReference>
<dbReference type="InterPro" id="IPR027031">
    <property type="entry name" value="Gly-tRNA_synthase/POLG2"/>
</dbReference>
<protein>
    <submittedName>
        <fullName evidence="1">GlyQS protein</fullName>
    </submittedName>
</protein>
<evidence type="ECO:0000313" key="2">
    <source>
        <dbReference type="Proteomes" id="UP000601435"/>
    </source>
</evidence>
<keyword evidence="2" id="KW-1185">Reference proteome</keyword>
<name>A0A812XAB5_9DINO</name>
<dbReference type="Proteomes" id="UP000601435">
    <property type="component" value="Unassembled WGS sequence"/>
</dbReference>
<dbReference type="PANTHER" id="PTHR10745">
    <property type="entry name" value="GLYCYL-TRNA SYNTHETASE/DNA POLYMERASE SUBUNIT GAMMA-2"/>
    <property type="match status" value="1"/>
</dbReference>
<feature type="non-terminal residue" evidence="1">
    <location>
        <position position="1"/>
    </location>
</feature>
<evidence type="ECO:0000313" key="1">
    <source>
        <dbReference type="EMBL" id="CAE7718906.1"/>
    </source>
</evidence>
<sequence>RPGLGCLVTGLSLLRRKRQARARLWPARRLGPVAGVAGVSTARGAGDFEYRINLEGLVALCKRRGFVFPSGEIYGGYNGFFDYGPLGAELKNNLKKLWWRRMVHARDDVVGLDSSIVTTPLVHKASGHVENFSDPMVDCRESKQRFRADQLMWAKVEEEGEGECLGYVSMVEDGNVEASLQKAAKKLQKKATAGRGCASLQLVALFSLLVLVLLALKGRVAGRLGDSAGSPMGARSQVQLRSSSAASIRLPKAIGCRCNDGRGPHLSDPRAVCAG</sequence>
<dbReference type="InterPro" id="IPR045864">
    <property type="entry name" value="aa-tRNA-synth_II/BPL/LPL"/>
</dbReference>
<dbReference type="GO" id="GO:0006426">
    <property type="term" value="P:glycyl-tRNA aminoacylation"/>
    <property type="evidence" value="ECO:0007669"/>
    <property type="project" value="TreeGrafter"/>
</dbReference>
<proteinExistence type="predicted"/>
<reference evidence="1" key="1">
    <citation type="submission" date="2021-02" db="EMBL/GenBank/DDBJ databases">
        <authorList>
            <person name="Dougan E. K."/>
            <person name="Rhodes N."/>
            <person name="Thang M."/>
            <person name="Chan C."/>
        </authorList>
    </citation>
    <scope>NUCLEOTIDE SEQUENCE</scope>
</reference>
<dbReference type="Gene3D" id="3.30.930.10">
    <property type="entry name" value="Bira Bifunctional Protein, Domain 2"/>
    <property type="match status" value="1"/>
</dbReference>
<dbReference type="SUPFAM" id="SSF55681">
    <property type="entry name" value="Class II aaRS and biotin synthetases"/>
    <property type="match status" value="1"/>
</dbReference>
<dbReference type="PANTHER" id="PTHR10745:SF8">
    <property type="entry name" value="DNA POLYMERASE SUBUNIT GAMMA-2, MITOCHONDRIAL"/>
    <property type="match status" value="1"/>
</dbReference>
<dbReference type="OrthoDB" id="57698at2759"/>
<accession>A0A812XAB5</accession>
<organism evidence="1 2">
    <name type="scientific">Symbiodinium necroappetens</name>
    <dbReference type="NCBI Taxonomy" id="1628268"/>
    <lineage>
        <taxon>Eukaryota</taxon>
        <taxon>Sar</taxon>
        <taxon>Alveolata</taxon>
        <taxon>Dinophyceae</taxon>
        <taxon>Suessiales</taxon>
        <taxon>Symbiodiniaceae</taxon>
        <taxon>Symbiodinium</taxon>
    </lineage>
</organism>
<dbReference type="AlphaFoldDB" id="A0A812XAB5"/>
<dbReference type="GO" id="GO:0004820">
    <property type="term" value="F:glycine-tRNA ligase activity"/>
    <property type="evidence" value="ECO:0007669"/>
    <property type="project" value="TreeGrafter"/>
</dbReference>
<comment type="caution">
    <text evidence="1">The sequence shown here is derived from an EMBL/GenBank/DDBJ whole genome shotgun (WGS) entry which is preliminary data.</text>
</comment>
<dbReference type="EMBL" id="CAJNJA010036309">
    <property type="protein sequence ID" value="CAE7718906.1"/>
    <property type="molecule type" value="Genomic_DNA"/>
</dbReference>
<gene>
    <name evidence="1" type="primary">glyQS</name>
    <name evidence="1" type="ORF">SNEC2469_LOCUS20724</name>
</gene>